<evidence type="ECO:0000313" key="6">
    <source>
        <dbReference type="Proteomes" id="UP001200430"/>
    </source>
</evidence>
<reference evidence="5 6" key="1">
    <citation type="submission" date="2022-01" db="EMBL/GenBank/DDBJ databases">
        <title>Dethiosulfovibrio faecalis sp. nov., a novel proteolytic, non-sulfur-reducing bacterium isolated from a marine aquaculture solid waste bioreactor.</title>
        <authorList>
            <person name="Grabowski S."/>
            <person name="Apolinario E."/>
            <person name="Schneider N."/>
            <person name="Marshall C.W."/>
            <person name="Sowers K.R."/>
        </authorList>
    </citation>
    <scope>NUCLEOTIDE SEQUENCE [LARGE SCALE GENOMIC DNA]</scope>
    <source>
        <strain evidence="5 6">DSM 12537</strain>
    </source>
</reference>
<keyword evidence="5" id="KW-0378">Hydrolase</keyword>
<evidence type="ECO:0000256" key="3">
    <source>
        <dbReference type="ARBA" id="ARBA00023125"/>
    </source>
</evidence>
<proteinExistence type="inferred from homology"/>
<comment type="similarity">
    <text evidence="1">Belongs to the type-I restriction system S methylase family.</text>
</comment>
<dbReference type="GO" id="GO:0004519">
    <property type="term" value="F:endonuclease activity"/>
    <property type="evidence" value="ECO:0007669"/>
    <property type="project" value="UniProtKB-KW"/>
</dbReference>
<dbReference type="Gene3D" id="3.90.220.20">
    <property type="entry name" value="DNA methylase specificity domains"/>
    <property type="match status" value="1"/>
</dbReference>
<evidence type="ECO:0000256" key="1">
    <source>
        <dbReference type="ARBA" id="ARBA00010923"/>
    </source>
</evidence>
<keyword evidence="6" id="KW-1185">Reference proteome</keyword>
<dbReference type="InterPro" id="IPR044946">
    <property type="entry name" value="Restrct_endonuc_typeI_TRD_sf"/>
</dbReference>
<dbReference type="EMBL" id="JAKGUD010000011">
    <property type="protein sequence ID" value="MCF4143142.1"/>
    <property type="molecule type" value="Genomic_DNA"/>
</dbReference>
<gene>
    <name evidence="5" type="ORF">L2W38_10005</name>
</gene>
<dbReference type="InterPro" id="IPR000055">
    <property type="entry name" value="Restrct_endonuc_typeI_TRD"/>
</dbReference>
<evidence type="ECO:0000313" key="5">
    <source>
        <dbReference type="EMBL" id="MCF4143142.1"/>
    </source>
</evidence>
<sequence length="326" mass="36428">MTLDELFDVRNGVASSRLSISHHPAPNHVPYLRPAKTQQRTIAGWVPESEIGSDNIYPEGTLFVSTDGAGSHSYSYVSKFRFACNSNVAVLLPKRDMSVNEKLYYARCISMNRHKFSYGRKPKGDRLKQIELPTVPDWVNEKIFKNNFSSLSRLMSLSTEAIDITATDQTETFVSVSDLFNVFYGTNLELNALEPAENGTGVNFVSRSSKNNGISARVKLLPDISPIQGGVLTVAGGGSVLETFLQLEPFYSGFHLFYLVPRESMCAEELLYYASCIRENRFRYSYGRQANRTLGGLKIPARSSIPHWVFGSLAKIVEQVEIDLKT</sequence>
<evidence type="ECO:0000256" key="2">
    <source>
        <dbReference type="ARBA" id="ARBA00022747"/>
    </source>
</evidence>
<keyword evidence="5" id="KW-0540">Nuclease</keyword>
<keyword evidence="2" id="KW-0680">Restriction system</keyword>
<dbReference type="Proteomes" id="UP001200430">
    <property type="component" value="Unassembled WGS sequence"/>
</dbReference>
<dbReference type="SUPFAM" id="SSF116734">
    <property type="entry name" value="DNA methylase specificity domain"/>
    <property type="match status" value="1"/>
</dbReference>
<protein>
    <submittedName>
        <fullName evidence="5">Restriction endonuclease subunit S</fullName>
    </submittedName>
</protein>
<keyword evidence="5" id="KW-0255">Endonuclease</keyword>
<keyword evidence="3" id="KW-0238">DNA-binding</keyword>
<organism evidence="5 6">
    <name type="scientific">Dethiosulfovibrio marinus</name>
    <dbReference type="NCBI Taxonomy" id="133532"/>
    <lineage>
        <taxon>Bacteria</taxon>
        <taxon>Thermotogati</taxon>
        <taxon>Synergistota</taxon>
        <taxon>Synergistia</taxon>
        <taxon>Synergistales</taxon>
        <taxon>Dethiosulfovibrionaceae</taxon>
        <taxon>Dethiosulfovibrio</taxon>
    </lineage>
</organism>
<evidence type="ECO:0000259" key="4">
    <source>
        <dbReference type="Pfam" id="PF01420"/>
    </source>
</evidence>
<accession>A0ABS9EPM3</accession>
<name>A0ABS9EPM3_9BACT</name>
<comment type="caution">
    <text evidence="5">The sequence shown here is derived from an EMBL/GenBank/DDBJ whole genome shotgun (WGS) entry which is preliminary data.</text>
</comment>
<feature type="domain" description="Type I restriction modification DNA specificity" evidence="4">
    <location>
        <begin position="2"/>
        <end position="145"/>
    </location>
</feature>
<dbReference type="Pfam" id="PF01420">
    <property type="entry name" value="Methylase_S"/>
    <property type="match status" value="1"/>
</dbReference>